<name>A0A1R4IIJ1_9LACT</name>
<accession>A0A1R4IIJ1</accession>
<reference evidence="3 4" key="1">
    <citation type="submission" date="2017-02" db="EMBL/GenBank/DDBJ databases">
        <authorList>
            <person name="Peterson S.W."/>
        </authorList>
    </citation>
    <scope>NUCLEOTIDE SEQUENCE [LARGE SCALE GENOMIC DNA]</scope>
    <source>
        <strain evidence="3 4">42ea</strain>
    </source>
</reference>
<evidence type="ECO:0000313" key="3">
    <source>
        <dbReference type="EMBL" id="SJN19636.1"/>
    </source>
</evidence>
<dbReference type="Pfam" id="PF14317">
    <property type="entry name" value="YcxB"/>
    <property type="match status" value="1"/>
</dbReference>
<dbReference type="EMBL" id="FUKW01000022">
    <property type="protein sequence ID" value="SJN19636.1"/>
    <property type="molecule type" value="Genomic_DNA"/>
</dbReference>
<keyword evidence="1" id="KW-0472">Membrane</keyword>
<dbReference type="RefSeq" id="WP_087057049.1">
    <property type="nucleotide sequence ID" value="NZ_FUKW01000022.1"/>
</dbReference>
<evidence type="ECO:0000259" key="2">
    <source>
        <dbReference type="Pfam" id="PF14317"/>
    </source>
</evidence>
<proteinExistence type="predicted"/>
<dbReference type="InterPro" id="IPR025588">
    <property type="entry name" value="YcxB-like_C"/>
</dbReference>
<feature type="transmembrane region" description="Helical" evidence="1">
    <location>
        <begin position="34"/>
        <end position="53"/>
    </location>
</feature>
<keyword evidence="1" id="KW-1133">Transmembrane helix</keyword>
<organism evidence="3 4">
    <name type="scientific">Marinilactibacillus psychrotolerans 42ea</name>
    <dbReference type="NCBI Taxonomy" id="1255609"/>
    <lineage>
        <taxon>Bacteria</taxon>
        <taxon>Bacillati</taxon>
        <taxon>Bacillota</taxon>
        <taxon>Bacilli</taxon>
        <taxon>Lactobacillales</taxon>
        <taxon>Carnobacteriaceae</taxon>
        <taxon>Marinilactibacillus</taxon>
    </lineage>
</organism>
<feature type="transmembrane region" description="Helical" evidence="1">
    <location>
        <begin position="65"/>
        <end position="86"/>
    </location>
</feature>
<evidence type="ECO:0000256" key="1">
    <source>
        <dbReference type="SAM" id="Phobius"/>
    </source>
</evidence>
<dbReference type="Proteomes" id="UP000195611">
    <property type="component" value="Unassembled WGS sequence"/>
</dbReference>
<gene>
    <name evidence="3" type="ORF">FM115_01275</name>
</gene>
<feature type="domain" description="YcxB-like C-terminal" evidence="2">
    <location>
        <begin position="125"/>
        <end position="170"/>
    </location>
</feature>
<keyword evidence="1" id="KW-0812">Transmembrane</keyword>
<sequence length="179" mass="20959">MKEENKQIVFTGALSLADTYKSTRYQLIIRRNYPMIYISTMTFSMSFLLYYAFKDESTSQQMAIILTAATVTIGLIGGITVLYFLIKKRTETFYKLDPVVSKEAKYSANDLGIKIEMISEVARWYEWKEILNSYEFNDMFLIYVNSISVIYIPKSFFETQEDINEFSTFLSQKTKKIDK</sequence>
<dbReference type="AlphaFoldDB" id="A0A1R4IIJ1"/>
<protein>
    <recommendedName>
        <fullName evidence="2">YcxB-like C-terminal domain-containing protein</fullName>
    </recommendedName>
</protein>
<evidence type="ECO:0000313" key="4">
    <source>
        <dbReference type="Proteomes" id="UP000195611"/>
    </source>
</evidence>